<dbReference type="PROSITE" id="PS00107">
    <property type="entry name" value="PROTEIN_KINASE_ATP"/>
    <property type="match status" value="1"/>
</dbReference>
<evidence type="ECO:0000313" key="15">
    <source>
        <dbReference type="Proteomes" id="UP000267251"/>
    </source>
</evidence>
<dbReference type="EC" id="2.7.11.22" evidence="2"/>
<dbReference type="InterPro" id="IPR008271">
    <property type="entry name" value="Ser/Thr_kinase_AS"/>
</dbReference>
<dbReference type="GO" id="GO:0010389">
    <property type="term" value="P:regulation of G2/M transition of mitotic cell cycle"/>
    <property type="evidence" value="ECO:0007669"/>
    <property type="project" value="TreeGrafter"/>
</dbReference>
<dbReference type="FunFam" id="1.10.510.10:FF:000611">
    <property type="entry name" value="CMGC family protein kinase"/>
    <property type="match status" value="1"/>
</dbReference>
<name>A0A4P9Y8N2_9FUNG</name>
<evidence type="ECO:0000256" key="1">
    <source>
        <dbReference type="ARBA" id="ARBA00006485"/>
    </source>
</evidence>
<dbReference type="SMART" id="SM00220">
    <property type="entry name" value="S_TKc"/>
    <property type="match status" value="1"/>
</dbReference>
<evidence type="ECO:0000256" key="4">
    <source>
        <dbReference type="ARBA" id="ARBA00022679"/>
    </source>
</evidence>
<evidence type="ECO:0000256" key="2">
    <source>
        <dbReference type="ARBA" id="ARBA00012425"/>
    </source>
</evidence>
<keyword evidence="5 11" id="KW-0547">Nucleotide-binding</keyword>
<keyword evidence="15" id="KW-1185">Reference proteome</keyword>
<comment type="similarity">
    <text evidence="1">Belongs to the protein kinase superfamily. CMGC Ser/Thr protein kinase family. CDC2/CDKX subfamily.</text>
</comment>
<evidence type="ECO:0000256" key="6">
    <source>
        <dbReference type="ARBA" id="ARBA00022777"/>
    </source>
</evidence>
<evidence type="ECO:0000256" key="9">
    <source>
        <dbReference type="ARBA" id="ARBA00047811"/>
    </source>
</evidence>
<dbReference type="PANTHER" id="PTHR24056:SF254">
    <property type="entry name" value="CYCLIN-DEPENDENT KINASE 2"/>
    <property type="match status" value="1"/>
</dbReference>
<evidence type="ECO:0000256" key="8">
    <source>
        <dbReference type="ARBA" id="ARBA00039266"/>
    </source>
</evidence>
<dbReference type="Gene3D" id="3.30.200.20">
    <property type="entry name" value="Phosphorylase Kinase, domain 1"/>
    <property type="match status" value="1"/>
</dbReference>
<dbReference type="GO" id="GO:0000307">
    <property type="term" value="C:cyclin-dependent protein kinase holoenzyme complex"/>
    <property type="evidence" value="ECO:0007669"/>
    <property type="project" value="TreeGrafter"/>
</dbReference>
<evidence type="ECO:0000313" key="14">
    <source>
        <dbReference type="EMBL" id="RKP15385.1"/>
    </source>
</evidence>
<dbReference type="PROSITE" id="PS50011">
    <property type="entry name" value="PROTEIN_KINASE_DOM"/>
    <property type="match status" value="1"/>
</dbReference>
<evidence type="ECO:0000256" key="3">
    <source>
        <dbReference type="ARBA" id="ARBA00022527"/>
    </source>
</evidence>
<evidence type="ECO:0000256" key="11">
    <source>
        <dbReference type="PROSITE-ProRule" id="PRU10141"/>
    </source>
</evidence>
<reference evidence="15" key="1">
    <citation type="journal article" date="2018" name="Nat. Microbiol.">
        <title>Leveraging single-cell genomics to expand the fungal tree of life.</title>
        <authorList>
            <person name="Ahrendt S.R."/>
            <person name="Quandt C.A."/>
            <person name="Ciobanu D."/>
            <person name="Clum A."/>
            <person name="Salamov A."/>
            <person name="Andreopoulos B."/>
            <person name="Cheng J.F."/>
            <person name="Woyke T."/>
            <person name="Pelin A."/>
            <person name="Henrissat B."/>
            <person name="Reynolds N.K."/>
            <person name="Benny G.L."/>
            <person name="Smith M.E."/>
            <person name="James T.Y."/>
            <person name="Grigoriev I.V."/>
        </authorList>
    </citation>
    <scope>NUCLEOTIDE SEQUENCE [LARGE SCALE GENOMIC DNA]</scope>
</reference>
<protein>
    <recommendedName>
        <fullName evidence="8">Cyclin-dependent kinase 1</fullName>
        <ecNumber evidence="2">2.7.11.22</ecNumber>
    </recommendedName>
</protein>
<comment type="catalytic activity">
    <reaction evidence="9">
        <text>L-threonyl-[protein] + ATP = O-phospho-L-threonyl-[protein] + ADP + H(+)</text>
        <dbReference type="Rhea" id="RHEA:46608"/>
        <dbReference type="Rhea" id="RHEA-COMP:11060"/>
        <dbReference type="Rhea" id="RHEA-COMP:11605"/>
        <dbReference type="ChEBI" id="CHEBI:15378"/>
        <dbReference type="ChEBI" id="CHEBI:30013"/>
        <dbReference type="ChEBI" id="CHEBI:30616"/>
        <dbReference type="ChEBI" id="CHEBI:61977"/>
        <dbReference type="ChEBI" id="CHEBI:456216"/>
        <dbReference type="EC" id="2.7.11.22"/>
    </reaction>
</comment>
<evidence type="ECO:0000256" key="7">
    <source>
        <dbReference type="ARBA" id="ARBA00022840"/>
    </source>
</evidence>
<keyword evidence="7 11" id="KW-0067">ATP-binding</keyword>
<dbReference type="GO" id="GO:0030332">
    <property type="term" value="F:cyclin binding"/>
    <property type="evidence" value="ECO:0007669"/>
    <property type="project" value="TreeGrafter"/>
</dbReference>
<feature type="domain" description="Protein kinase" evidence="13">
    <location>
        <begin position="6"/>
        <end position="288"/>
    </location>
</feature>
<dbReference type="GO" id="GO:0005524">
    <property type="term" value="F:ATP binding"/>
    <property type="evidence" value="ECO:0007669"/>
    <property type="project" value="UniProtKB-UniRule"/>
</dbReference>
<comment type="catalytic activity">
    <reaction evidence="10">
        <text>L-seryl-[protein] + ATP = O-phospho-L-seryl-[protein] + ADP + H(+)</text>
        <dbReference type="Rhea" id="RHEA:17989"/>
        <dbReference type="Rhea" id="RHEA-COMP:9863"/>
        <dbReference type="Rhea" id="RHEA-COMP:11604"/>
        <dbReference type="ChEBI" id="CHEBI:15378"/>
        <dbReference type="ChEBI" id="CHEBI:29999"/>
        <dbReference type="ChEBI" id="CHEBI:30616"/>
        <dbReference type="ChEBI" id="CHEBI:83421"/>
        <dbReference type="ChEBI" id="CHEBI:456216"/>
        <dbReference type="EC" id="2.7.11.22"/>
    </reaction>
</comment>
<dbReference type="InterPro" id="IPR017441">
    <property type="entry name" value="Protein_kinase_ATP_BS"/>
</dbReference>
<dbReference type="EMBL" id="KZ987736">
    <property type="protein sequence ID" value="RKP15385.1"/>
    <property type="molecule type" value="Genomic_DNA"/>
</dbReference>
<accession>A0A4P9Y8N2</accession>
<dbReference type="Proteomes" id="UP000267251">
    <property type="component" value="Unassembled WGS sequence"/>
</dbReference>
<dbReference type="AlphaFoldDB" id="A0A4P9Y8N2"/>
<dbReference type="GO" id="GO:0000082">
    <property type="term" value="P:G1/S transition of mitotic cell cycle"/>
    <property type="evidence" value="ECO:0007669"/>
    <property type="project" value="TreeGrafter"/>
</dbReference>
<dbReference type="CDD" id="cd07829">
    <property type="entry name" value="STKc_CDK_like"/>
    <property type="match status" value="1"/>
</dbReference>
<dbReference type="InterPro" id="IPR000719">
    <property type="entry name" value="Prot_kinase_dom"/>
</dbReference>
<dbReference type="Pfam" id="PF00069">
    <property type="entry name" value="Pkinase"/>
    <property type="match status" value="1"/>
</dbReference>
<sequence>MIEDDYERLSKVGEGTYGVVYKAKDKKTGQVVALKKIRFDEEDEGIPSTALREVSMLKELKDSSIVQLLDHVFSGDHMYLVFEFVDVDLKRYIETSPEQITPHQVSSIMHQLFQGITYCHSRAILHRDLKPQNILINAKGEAKLADFGLARTVSLPLCTHTHEVVTLWYRAPEVLLGASLYGPELDIWSLGCIFAELANKEPLMMGDTEIHQIYLIFQLLGTPTPEDFPQSKLMPDYNFEAFPKWKKKPLKEVVPSLDDDGIDLLGRCLQLASNDRIPAIRAIRHPYFKNRF</sequence>
<dbReference type="Gene3D" id="1.10.510.10">
    <property type="entry name" value="Transferase(Phosphotransferase) domain 1"/>
    <property type="match status" value="1"/>
</dbReference>
<evidence type="ECO:0000256" key="12">
    <source>
        <dbReference type="RuleBase" id="RU000304"/>
    </source>
</evidence>
<keyword evidence="3 12" id="KW-0723">Serine/threonine-protein kinase</keyword>
<dbReference type="GO" id="GO:0007165">
    <property type="term" value="P:signal transduction"/>
    <property type="evidence" value="ECO:0007669"/>
    <property type="project" value="TreeGrafter"/>
</dbReference>
<dbReference type="SUPFAM" id="SSF56112">
    <property type="entry name" value="Protein kinase-like (PK-like)"/>
    <property type="match status" value="1"/>
</dbReference>
<dbReference type="PROSITE" id="PS00108">
    <property type="entry name" value="PROTEIN_KINASE_ST"/>
    <property type="match status" value="1"/>
</dbReference>
<feature type="binding site" evidence="11">
    <location>
        <position position="35"/>
    </location>
    <ligand>
        <name>ATP</name>
        <dbReference type="ChEBI" id="CHEBI:30616"/>
    </ligand>
</feature>
<dbReference type="PANTHER" id="PTHR24056">
    <property type="entry name" value="CELL DIVISION PROTEIN KINASE"/>
    <property type="match status" value="1"/>
</dbReference>
<dbReference type="InterPro" id="IPR011009">
    <property type="entry name" value="Kinase-like_dom_sf"/>
</dbReference>
<keyword evidence="6 14" id="KW-0418">Kinase</keyword>
<dbReference type="GO" id="GO:0004693">
    <property type="term" value="F:cyclin-dependent protein serine/threonine kinase activity"/>
    <property type="evidence" value="ECO:0007669"/>
    <property type="project" value="UniProtKB-EC"/>
</dbReference>
<proteinExistence type="inferred from homology"/>
<dbReference type="InterPro" id="IPR050108">
    <property type="entry name" value="CDK"/>
</dbReference>
<keyword evidence="4" id="KW-0808">Transferase</keyword>
<evidence type="ECO:0000256" key="10">
    <source>
        <dbReference type="ARBA" id="ARBA00048367"/>
    </source>
</evidence>
<gene>
    <name evidence="14" type="ORF">BJ684DRAFT_7091</name>
</gene>
<dbReference type="GO" id="GO:0005634">
    <property type="term" value="C:nucleus"/>
    <property type="evidence" value="ECO:0007669"/>
    <property type="project" value="TreeGrafter"/>
</dbReference>
<dbReference type="OrthoDB" id="1732493at2759"/>
<evidence type="ECO:0000259" key="13">
    <source>
        <dbReference type="PROSITE" id="PS50011"/>
    </source>
</evidence>
<dbReference type="FunFam" id="3.30.200.20:FF:000375">
    <property type="entry name" value="Cell division related protein kinase 2"/>
    <property type="match status" value="1"/>
</dbReference>
<organism evidence="14 15">
    <name type="scientific">Piptocephalis cylindrospora</name>
    <dbReference type="NCBI Taxonomy" id="1907219"/>
    <lineage>
        <taxon>Eukaryota</taxon>
        <taxon>Fungi</taxon>
        <taxon>Fungi incertae sedis</taxon>
        <taxon>Zoopagomycota</taxon>
        <taxon>Zoopagomycotina</taxon>
        <taxon>Zoopagomycetes</taxon>
        <taxon>Zoopagales</taxon>
        <taxon>Piptocephalidaceae</taxon>
        <taxon>Piptocephalis</taxon>
    </lineage>
</organism>
<dbReference type="GO" id="GO:0005737">
    <property type="term" value="C:cytoplasm"/>
    <property type="evidence" value="ECO:0007669"/>
    <property type="project" value="TreeGrafter"/>
</dbReference>
<evidence type="ECO:0000256" key="5">
    <source>
        <dbReference type="ARBA" id="ARBA00022741"/>
    </source>
</evidence>
<dbReference type="GO" id="GO:0010468">
    <property type="term" value="P:regulation of gene expression"/>
    <property type="evidence" value="ECO:0007669"/>
    <property type="project" value="TreeGrafter"/>
</dbReference>